<name>A0A915DVE7_9BILA</name>
<proteinExistence type="predicted"/>
<dbReference type="WBParaSite" id="jg23904.2">
    <property type="protein sequence ID" value="jg23904.2"/>
    <property type="gene ID" value="jg23904"/>
</dbReference>
<feature type="region of interest" description="Disordered" evidence="1">
    <location>
        <begin position="1"/>
        <end position="81"/>
    </location>
</feature>
<dbReference type="AlphaFoldDB" id="A0A915DVE7"/>
<organism evidence="3 4">
    <name type="scientific">Ditylenchus dipsaci</name>
    <dbReference type="NCBI Taxonomy" id="166011"/>
    <lineage>
        <taxon>Eukaryota</taxon>
        <taxon>Metazoa</taxon>
        <taxon>Ecdysozoa</taxon>
        <taxon>Nematoda</taxon>
        <taxon>Chromadorea</taxon>
        <taxon>Rhabditida</taxon>
        <taxon>Tylenchina</taxon>
        <taxon>Tylenchomorpha</taxon>
        <taxon>Sphaerularioidea</taxon>
        <taxon>Anguinidae</taxon>
        <taxon>Anguininae</taxon>
        <taxon>Ditylenchus</taxon>
    </lineage>
</organism>
<keyword evidence="2" id="KW-0472">Membrane</keyword>
<feature type="transmembrane region" description="Helical" evidence="2">
    <location>
        <begin position="83"/>
        <end position="103"/>
    </location>
</feature>
<reference evidence="4" key="1">
    <citation type="submission" date="2022-11" db="UniProtKB">
        <authorList>
            <consortium name="WormBaseParasite"/>
        </authorList>
    </citation>
    <scope>IDENTIFICATION</scope>
</reference>
<keyword evidence="2" id="KW-0812">Transmembrane</keyword>
<feature type="compositionally biased region" description="Polar residues" evidence="1">
    <location>
        <begin position="63"/>
        <end position="80"/>
    </location>
</feature>
<evidence type="ECO:0000313" key="3">
    <source>
        <dbReference type="Proteomes" id="UP000887574"/>
    </source>
</evidence>
<evidence type="ECO:0000313" key="4">
    <source>
        <dbReference type="WBParaSite" id="jg23904.2"/>
    </source>
</evidence>
<feature type="compositionally biased region" description="Basic and acidic residues" evidence="1">
    <location>
        <begin position="7"/>
        <end position="20"/>
    </location>
</feature>
<evidence type="ECO:0000256" key="1">
    <source>
        <dbReference type="SAM" id="MobiDB-lite"/>
    </source>
</evidence>
<evidence type="ECO:0000256" key="2">
    <source>
        <dbReference type="SAM" id="Phobius"/>
    </source>
</evidence>
<sequence>MQSQIYKDMKAPPGKDEAGRDIPAGQKDQSDKMIQSIPMTHQQREMTNNGTEPIGHGMKNPSPAGNRSNPSTQENSTAKSSGLGNMGMIGLGAGALVALFAVVKMMPNKAHIEVCVSSSGKMHNNVWKIGLYERFEADGVCSGIHKVCQDAGAKKHEYKISNEMKQVEDDVFFPVKEPVAKKPGVLLDWCTC</sequence>
<protein>
    <submittedName>
        <fullName evidence="4">Uncharacterized protein</fullName>
    </submittedName>
</protein>
<accession>A0A915DVE7</accession>
<keyword evidence="2" id="KW-1133">Transmembrane helix</keyword>
<dbReference type="Proteomes" id="UP000887574">
    <property type="component" value="Unplaced"/>
</dbReference>
<feature type="compositionally biased region" description="Polar residues" evidence="1">
    <location>
        <begin position="37"/>
        <end position="51"/>
    </location>
</feature>
<keyword evidence="3" id="KW-1185">Reference proteome</keyword>